<dbReference type="Pfam" id="PF03603">
    <property type="entry name" value="DNA_III_psi"/>
    <property type="match status" value="1"/>
</dbReference>
<comment type="function">
    <text evidence="1">Part of the beta sliding clamp loading complex, which hydrolyzes ATP to load the beta clamp onto primed DNA to form the DNA replication pre-initiation complex. DNA polymerase III is a complex, multichain enzyme responsible for most of the replicative synthesis in bacteria. This DNA polymerase also exhibits 3' to 5' exonuclease activity.</text>
</comment>
<feature type="domain" description="ALOG" evidence="2">
    <location>
        <begin position="116"/>
        <end position="138"/>
    </location>
</feature>
<keyword evidence="1" id="KW-0808">Transferase</keyword>
<dbReference type="InterPro" id="IPR006936">
    <property type="entry name" value="ALOG_dom"/>
</dbReference>
<proteinExistence type="predicted"/>
<sequence>MNKRDWYLNKLEIPQYILRNTQAIKGEAKVEITDNIRLIVVSQNHPTEKIFQDILNAIHVISDDCLVLMPTQLLMPAKEIKSVIWFIDTPLPENWSEQDIRNTAIIKTYSLRELASSPQQKRQLWRTLCQYEKNFQTH</sequence>
<protein>
    <recommendedName>
        <fullName evidence="1">DNA polymerase III subunit psi</fullName>
    </recommendedName>
</protein>
<name>A0ABR7QW40_9GAMM</name>
<dbReference type="PROSITE" id="PS51697">
    <property type="entry name" value="ALOG"/>
    <property type="match status" value="1"/>
</dbReference>
<dbReference type="Proteomes" id="UP000651208">
    <property type="component" value="Unassembled WGS sequence"/>
</dbReference>
<dbReference type="InterPro" id="IPR004615">
    <property type="entry name" value="DNA_pol_III_psi"/>
</dbReference>
<keyword evidence="1" id="KW-0235">DNA replication</keyword>
<gene>
    <name evidence="3" type="ORF">FcAc13_03415</name>
</gene>
<comment type="caution">
    <text evidence="3">The sequence shown here is derived from an EMBL/GenBank/DDBJ whole genome shotgun (WGS) entry which is preliminary data.</text>
</comment>
<dbReference type="PIRSF" id="PIRSF029225">
    <property type="entry name" value="DNA_pol_III_psi"/>
    <property type="match status" value="1"/>
</dbReference>
<dbReference type="RefSeq" id="WP_187754780.1">
    <property type="nucleotide sequence ID" value="NZ_JABURY010000006.1"/>
</dbReference>
<reference evidence="3 4" key="1">
    <citation type="submission" date="2020-06" db="EMBL/GenBank/DDBJ databases">
        <title>Frischella cerana isolated from Apis cerana gut homogenate.</title>
        <authorList>
            <person name="Wolter L.A."/>
            <person name="Suenami S."/>
            <person name="Miyazaki R."/>
        </authorList>
    </citation>
    <scope>NUCLEOTIDE SEQUENCE [LARGE SCALE GENOMIC DNA]</scope>
    <source>
        <strain evidence="3 4">Ac13</strain>
    </source>
</reference>
<keyword evidence="1" id="KW-0548">Nucleotidyltransferase</keyword>
<dbReference type="Gene3D" id="3.40.50.10220">
    <property type="entry name" value="DNA polymerase III, psi subunit"/>
    <property type="match status" value="1"/>
</dbReference>
<keyword evidence="4" id="KW-1185">Reference proteome</keyword>
<evidence type="ECO:0000256" key="1">
    <source>
        <dbReference type="PIRNR" id="PIRNR029225"/>
    </source>
</evidence>
<organism evidence="3 4">
    <name type="scientific">Frischella japonica</name>
    <dbReference type="NCBI Taxonomy" id="2741544"/>
    <lineage>
        <taxon>Bacteria</taxon>
        <taxon>Pseudomonadati</taxon>
        <taxon>Pseudomonadota</taxon>
        <taxon>Gammaproteobacteria</taxon>
        <taxon>Orbales</taxon>
        <taxon>Orbaceae</taxon>
        <taxon>Frischella</taxon>
    </lineage>
</organism>
<evidence type="ECO:0000313" key="3">
    <source>
        <dbReference type="EMBL" id="MBC9130355.1"/>
    </source>
</evidence>
<evidence type="ECO:0000259" key="2">
    <source>
        <dbReference type="PROSITE" id="PS51697"/>
    </source>
</evidence>
<evidence type="ECO:0000313" key="4">
    <source>
        <dbReference type="Proteomes" id="UP000651208"/>
    </source>
</evidence>
<keyword evidence="1" id="KW-0239">DNA-directed DNA polymerase</keyword>
<dbReference type="SUPFAM" id="SSF102220">
    <property type="entry name" value="DNA polymerase III psi subunit"/>
    <property type="match status" value="1"/>
</dbReference>
<accession>A0ABR7QW40</accession>
<dbReference type="InterPro" id="IPR036654">
    <property type="entry name" value="DNA_pol_III_psi_sf"/>
</dbReference>
<dbReference type="EMBL" id="JABURY010000006">
    <property type="protein sequence ID" value="MBC9130355.1"/>
    <property type="molecule type" value="Genomic_DNA"/>
</dbReference>